<comment type="caution">
    <text evidence="2">The sequence shown here is derived from an EMBL/GenBank/DDBJ whole genome shotgun (WGS) entry which is preliminary data.</text>
</comment>
<proteinExistence type="predicted"/>
<keyword evidence="3" id="KW-1185">Reference proteome</keyword>
<evidence type="ECO:0000256" key="1">
    <source>
        <dbReference type="SAM" id="Phobius"/>
    </source>
</evidence>
<dbReference type="OrthoDB" id="3773715at2"/>
<keyword evidence="1" id="KW-0472">Membrane</keyword>
<keyword evidence="1" id="KW-0812">Transmembrane</keyword>
<sequence>MPEHRLELYKLAVEMADRVSARRAVANSFFLTINTGLVALVGGTTLRWYVAAAGIVFSLAWGLLLSSYRKLNTAKFAVITAMEVDFSRQLFSEEYRLYKGEVVAQGEVGRRARISAWATKYRELGEVERIVPVVFALIYIIELLRQAGV</sequence>
<keyword evidence="1" id="KW-1133">Transmembrane helix</keyword>
<evidence type="ECO:0000313" key="3">
    <source>
        <dbReference type="Proteomes" id="UP000240739"/>
    </source>
</evidence>
<organism evidence="2 3">
    <name type="scientific">Paraconexibacter algicola</name>
    <dbReference type="NCBI Taxonomy" id="2133960"/>
    <lineage>
        <taxon>Bacteria</taxon>
        <taxon>Bacillati</taxon>
        <taxon>Actinomycetota</taxon>
        <taxon>Thermoleophilia</taxon>
        <taxon>Solirubrobacterales</taxon>
        <taxon>Paraconexibacteraceae</taxon>
        <taxon>Paraconexibacter</taxon>
    </lineage>
</organism>
<dbReference type="EMBL" id="PYYB01000001">
    <property type="protein sequence ID" value="PTL60796.1"/>
    <property type="molecule type" value="Genomic_DNA"/>
</dbReference>
<dbReference type="Proteomes" id="UP000240739">
    <property type="component" value="Unassembled WGS sequence"/>
</dbReference>
<protein>
    <submittedName>
        <fullName evidence="2">Uncharacterized protein</fullName>
    </submittedName>
</protein>
<feature type="transmembrane region" description="Helical" evidence="1">
    <location>
        <begin position="48"/>
        <end position="66"/>
    </location>
</feature>
<gene>
    <name evidence="2" type="ORF">C7Y72_10570</name>
</gene>
<dbReference type="Pfam" id="PF24838">
    <property type="entry name" value="8xMP"/>
    <property type="match status" value="1"/>
</dbReference>
<feature type="transmembrane region" description="Helical" evidence="1">
    <location>
        <begin position="24"/>
        <end position="42"/>
    </location>
</feature>
<reference evidence="2 3" key="1">
    <citation type="submission" date="2018-03" db="EMBL/GenBank/DDBJ databases">
        <title>Aquarubrobacter algicola gen. nov., sp. nov., a novel actinobacterium isolated from shallow eutrophic lake during the end of cyanobacterial harmful algal blooms.</title>
        <authorList>
            <person name="Chun S.J."/>
        </authorList>
    </citation>
    <scope>NUCLEOTIDE SEQUENCE [LARGE SCALE GENOMIC DNA]</scope>
    <source>
        <strain evidence="2 3">Seoho-28</strain>
    </source>
</reference>
<name>A0A2T4UNI2_9ACTN</name>
<dbReference type="AlphaFoldDB" id="A0A2T4UNI2"/>
<evidence type="ECO:0000313" key="2">
    <source>
        <dbReference type="EMBL" id="PTL60796.1"/>
    </source>
</evidence>
<dbReference type="InterPro" id="IPR056918">
    <property type="entry name" value="8xMP"/>
</dbReference>
<accession>A0A2T4UNI2</accession>